<keyword evidence="2" id="KW-1185">Reference proteome</keyword>
<dbReference type="InterPro" id="IPR045607">
    <property type="entry name" value="DUF6452"/>
</dbReference>
<dbReference type="Proteomes" id="UP000778797">
    <property type="component" value="Unassembled WGS sequence"/>
</dbReference>
<organism evidence="1 2">
    <name type="scientific">Winogradskyella immobilis</name>
    <dbReference type="NCBI Taxonomy" id="2816852"/>
    <lineage>
        <taxon>Bacteria</taxon>
        <taxon>Pseudomonadati</taxon>
        <taxon>Bacteroidota</taxon>
        <taxon>Flavobacteriia</taxon>
        <taxon>Flavobacteriales</taxon>
        <taxon>Flavobacteriaceae</taxon>
        <taxon>Winogradskyella</taxon>
    </lineage>
</organism>
<comment type="caution">
    <text evidence="1">The sequence shown here is derived from an EMBL/GenBank/DDBJ whole genome shotgun (WGS) entry which is preliminary data.</text>
</comment>
<gene>
    <name evidence="1" type="ORF">J1C55_03830</name>
</gene>
<accession>A0ABS8EL10</accession>
<proteinExistence type="predicted"/>
<protein>
    <recommendedName>
        <fullName evidence="3">Lipoprotein</fullName>
    </recommendedName>
</protein>
<dbReference type="EMBL" id="JAFMPT010000003">
    <property type="protein sequence ID" value="MCC1483711.1"/>
    <property type="molecule type" value="Genomic_DNA"/>
</dbReference>
<evidence type="ECO:0000313" key="1">
    <source>
        <dbReference type="EMBL" id="MCC1483711.1"/>
    </source>
</evidence>
<evidence type="ECO:0008006" key="3">
    <source>
        <dbReference type="Google" id="ProtNLM"/>
    </source>
</evidence>
<dbReference type="RefSeq" id="WP_227476159.1">
    <property type="nucleotide sequence ID" value="NZ_JAFMPT010000003.1"/>
</dbReference>
<dbReference type="Pfam" id="PF20050">
    <property type="entry name" value="DUF6452"/>
    <property type="match status" value="1"/>
</dbReference>
<reference evidence="2" key="1">
    <citation type="submission" date="2021-03" db="EMBL/GenBank/DDBJ databases">
        <title>Genome of Cognatishimia sp. F0-27.</title>
        <authorList>
            <person name="Ping X."/>
        </authorList>
    </citation>
    <scope>NUCLEOTIDE SEQUENCE [LARGE SCALE GENOMIC DNA]</scope>
    <source>
        <strain evidence="2">E313</strain>
    </source>
</reference>
<sequence length="181" mass="20942">MKPYKPIFLLFIIIVFNQSCERDDICTDDTTPRLLIEFFDITEQDVLKNVPRLSVYDVDADPDDVNTNFIVNNSNVNAIALPLRFENEGELTTTEYILERDSNLRLDDDPNTTSNMDTIRITYTPEFQFVSRACGFKSVFNNISIEVLTDDDNWILLTNFSNNLTELNVEDETTTHINIFH</sequence>
<name>A0ABS8EL10_9FLAO</name>
<evidence type="ECO:0000313" key="2">
    <source>
        <dbReference type="Proteomes" id="UP000778797"/>
    </source>
</evidence>
<reference evidence="2" key="2">
    <citation type="submission" date="2023-07" db="EMBL/GenBank/DDBJ databases">
        <title>Genome of Winogradskyella sp. E313.</title>
        <authorList>
            <person name="Zhou Y."/>
        </authorList>
    </citation>
    <scope>NUCLEOTIDE SEQUENCE [LARGE SCALE GENOMIC DNA]</scope>
    <source>
        <strain evidence="2">E313</strain>
    </source>
</reference>